<dbReference type="AlphaFoldDB" id="C0G908"/>
<protein>
    <recommendedName>
        <fullName evidence="3">Antifreeze protein, type I</fullName>
    </recommendedName>
</protein>
<gene>
    <name evidence="1" type="ORF">BCETI_6000362</name>
</gene>
<comment type="caution">
    <text evidence="1">The sequence shown here is derived from an EMBL/GenBank/DDBJ whole genome shotgun (WGS) entry which is preliminary data.</text>
</comment>
<proteinExistence type="predicted"/>
<dbReference type="EMBL" id="ACJD01000006">
    <property type="protein sequence ID" value="EEH13422.1"/>
    <property type="molecule type" value="Genomic_DNA"/>
</dbReference>
<evidence type="ECO:0008006" key="3">
    <source>
        <dbReference type="Google" id="ProtNLM"/>
    </source>
</evidence>
<name>C0G908_9HYPH</name>
<reference evidence="1 2" key="1">
    <citation type="submission" date="2009-03" db="EMBL/GenBank/DDBJ databases">
        <authorList>
            <person name="Setubal J.C."/>
            <person name="Boyle S."/>
            <person name="Crasta O.R."/>
            <person name="Gillespie J.J."/>
            <person name="Kenyon R.W."/>
            <person name="Lu J."/>
            <person name="Mane S."/>
            <person name="Nagrani S."/>
            <person name="Shallom J.M."/>
            <person name="Shallom S."/>
            <person name="Shukla M."/>
            <person name="Snyder E.E."/>
            <person name="Sobral B.W."/>
            <person name="Wattam A.R."/>
            <person name="Will R."/>
            <person name="Williams K."/>
            <person name="Yoo H."/>
            <person name="Bruce D.H."/>
            <person name="Detter C."/>
            <person name="Munk C."/>
            <person name="Brettin T.S."/>
            <person name="Ficht T."/>
        </authorList>
    </citation>
    <scope>NUCLEOTIDE SEQUENCE [LARGE SCALE GENOMIC DNA]</scope>
    <source>
        <strain evidence="1 2">Cudo</strain>
    </source>
</reference>
<evidence type="ECO:0000313" key="2">
    <source>
        <dbReference type="Proteomes" id="UP000003678"/>
    </source>
</evidence>
<accession>C0G908</accession>
<sequence length="172" mass="19559">MREINGTKQISGLIQRRHFHWNHSGVPPCLRKRVDKRITVMKKAALALAALATAATGIATPTLAADNGLRVQIQYYDDDGYRVPRQGFDGPGRHDRRPNWGDGYIRREVMNPRRVARSLERRGYDVGDMRLERDTYFVRATRPSGRRVVVMVDAYNGNIIGERRAGPRPSGY</sequence>
<organism evidence="1 2">
    <name type="scientific">Brucella ceti str. Cudo</name>
    <dbReference type="NCBI Taxonomy" id="595497"/>
    <lineage>
        <taxon>Bacteria</taxon>
        <taxon>Pseudomonadati</taxon>
        <taxon>Pseudomonadota</taxon>
        <taxon>Alphaproteobacteria</taxon>
        <taxon>Hyphomicrobiales</taxon>
        <taxon>Brucellaceae</taxon>
        <taxon>Brucella/Ochrobactrum group</taxon>
        <taxon>Brucella</taxon>
    </lineage>
</organism>
<evidence type="ECO:0000313" key="1">
    <source>
        <dbReference type="EMBL" id="EEH13422.1"/>
    </source>
</evidence>
<dbReference type="Proteomes" id="UP000003678">
    <property type="component" value="Unassembled WGS sequence"/>
</dbReference>